<protein>
    <submittedName>
        <fullName evidence="2">Uncharacterized protein</fullName>
    </submittedName>
</protein>
<dbReference type="EMBL" id="GL378382">
    <property type="protein sequence ID" value="EFJ42433.1"/>
    <property type="molecule type" value="Genomic_DNA"/>
</dbReference>
<accession>D8UD06</accession>
<name>D8UD06_VOLCA</name>
<dbReference type="InParanoid" id="D8UD06"/>
<feature type="region of interest" description="Disordered" evidence="1">
    <location>
        <begin position="694"/>
        <end position="749"/>
    </location>
</feature>
<organism evidence="3">
    <name type="scientific">Volvox carteri f. nagariensis</name>
    <dbReference type="NCBI Taxonomy" id="3068"/>
    <lineage>
        <taxon>Eukaryota</taxon>
        <taxon>Viridiplantae</taxon>
        <taxon>Chlorophyta</taxon>
        <taxon>core chlorophytes</taxon>
        <taxon>Chlorophyceae</taxon>
        <taxon>CS clade</taxon>
        <taxon>Chlamydomonadales</taxon>
        <taxon>Volvocaceae</taxon>
        <taxon>Volvox</taxon>
    </lineage>
</organism>
<dbReference type="KEGG" id="vcn:VOLCADRAFT_107287"/>
<dbReference type="Proteomes" id="UP000001058">
    <property type="component" value="Unassembled WGS sequence"/>
</dbReference>
<feature type="compositionally biased region" description="Basic residues" evidence="1">
    <location>
        <begin position="715"/>
        <end position="726"/>
    </location>
</feature>
<evidence type="ECO:0000256" key="1">
    <source>
        <dbReference type="SAM" id="MobiDB-lite"/>
    </source>
</evidence>
<reference evidence="2 3" key="1">
    <citation type="journal article" date="2010" name="Science">
        <title>Genomic analysis of organismal complexity in the multicellular green alga Volvox carteri.</title>
        <authorList>
            <person name="Prochnik S.E."/>
            <person name="Umen J."/>
            <person name="Nedelcu A.M."/>
            <person name="Hallmann A."/>
            <person name="Miller S.M."/>
            <person name="Nishii I."/>
            <person name="Ferris P."/>
            <person name="Kuo A."/>
            <person name="Mitros T."/>
            <person name="Fritz-Laylin L.K."/>
            <person name="Hellsten U."/>
            <person name="Chapman J."/>
            <person name="Simakov O."/>
            <person name="Rensing S.A."/>
            <person name="Terry A."/>
            <person name="Pangilinan J."/>
            <person name="Kapitonov V."/>
            <person name="Jurka J."/>
            <person name="Salamov A."/>
            <person name="Shapiro H."/>
            <person name="Schmutz J."/>
            <person name="Grimwood J."/>
            <person name="Lindquist E."/>
            <person name="Lucas S."/>
            <person name="Grigoriev I.V."/>
            <person name="Schmitt R."/>
            <person name="Kirk D."/>
            <person name="Rokhsar D.S."/>
        </authorList>
    </citation>
    <scope>NUCLEOTIDE SEQUENCE [LARGE SCALE GENOMIC DNA]</scope>
    <source>
        <strain evidence="3">f. Nagariensis / Eve</strain>
    </source>
</reference>
<dbReference type="GeneID" id="9619599"/>
<dbReference type="OrthoDB" id="551261at2759"/>
<dbReference type="RefSeq" id="XP_002956496.1">
    <property type="nucleotide sequence ID" value="XM_002956450.1"/>
</dbReference>
<dbReference type="AlphaFoldDB" id="D8UD06"/>
<evidence type="ECO:0000313" key="3">
    <source>
        <dbReference type="Proteomes" id="UP000001058"/>
    </source>
</evidence>
<gene>
    <name evidence="2" type="ORF">VOLCADRAFT_107287</name>
</gene>
<evidence type="ECO:0000313" key="2">
    <source>
        <dbReference type="EMBL" id="EFJ42433.1"/>
    </source>
</evidence>
<sequence length="749" mass="81848">MRFHGYTQAVSQHFVKRNAGKSLKVGARALKKTHRHFVSMGSVMQAMYRMLHLGTPHKITQKQFNEAALQTGCKGLTAFAALPYVDLDLSCLFTVSTGHALLFGVVSDFVDYTLKSLKDIKPADPDAKLVMSREARQRVVARSQFLVVTSDFRRRYKCIMQYRKSYHMEDWLHFVEMFSSYIFKGDVLPEALWALCWSLCSTVTHYFWPRPPDETREQFLVAAKAAACKLRAYTTRLEELEVPGYMFTVNLHICVCRLYDQECQLGSTAGFSDLPVERMMQQMKTQGGRMVSQAPEKHYMQWLCLMWASESLTEADPVTGAKHTTNQQLERMLARRAVNTEAAWFDKPGANEQVAQVRAAMASLVHWYALAFKDVASWTLGPSASYELDTDRLDRVLMPTPPDCPKARSFLRAEALNEEQYFGAEYGCQQQRTSCWACYQAEVGNKTRTYAAYLKYFVHLPAEDGAQDVRFTVADVYSGQVFSRGLVVVNMAATQTARAGSQWEMWQDLGLPLSHLICRLKASLCMALYKTGGPEGLAIGGPTPGKATATSNFMTQFQKKVLDKILRPSTITADHGAVAAAVGAEAVDTAANDGDGAAARAAAGDHEQAVGGGEAAAMGTHAVDGGTGGGRTAGIAAAATAGGDTGTGPRQGKAGVAQVENLAVWNLGSMFNKDEDTTNYDAFKEWVGEVPRAAKGAAGKRRRGGGDDDNLGARSGRKVGNKRQKGNKGAGRGRGASKGTTRAPRNIHP</sequence>
<proteinExistence type="predicted"/>
<keyword evidence="3" id="KW-1185">Reference proteome</keyword>